<gene>
    <name evidence="2" type="ORF">COLO4_07162</name>
</gene>
<reference evidence="3" key="1">
    <citation type="submission" date="2013-09" db="EMBL/GenBank/DDBJ databases">
        <title>Corchorus olitorius genome sequencing.</title>
        <authorList>
            <person name="Alam M."/>
            <person name="Haque M.S."/>
            <person name="Islam M.S."/>
            <person name="Emdad E.M."/>
            <person name="Islam M.M."/>
            <person name="Ahmed B."/>
            <person name="Halim A."/>
            <person name="Hossen Q.M.M."/>
            <person name="Hossain M.Z."/>
            <person name="Ahmed R."/>
            <person name="Khan M.M."/>
            <person name="Islam R."/>
            <person name="Rashid M.M."/>
            <person name="Khan S.A."/>
            <person name="Rahman M.S."/>
            <person name="Alam M."/>
            <person name="Yahiya A.S."/>
            <person name="Khan M.S."/>
            <person name="Azam M.S."/>
            <person name="Haque T."/>
            <person name="Lashkar M.Z.H."/>
            <person name="Akhand A.I."/>
            <person name="Morshed G."/>
            <person name="Roy S."/>
            <person name="Uddin K.S."/>
            <person name="Rabeya T."/>
            <person name="Hossain A.S."/>
            <person name="Chowdhury A."/>
            <person name="Snigdha A.R."/>
            <person name="Mortoza M.S."/>
            <person name="Matin S.A."/>
            <person name="Hoque S.M.E."/>
            <person name="Islam M.K."/>
            <person name="Roy D.K."/>
            <person name="Haider R."/>
            <person name="Moosa M.M."/>
            <person name="Elias S.M."/>
            <person name="Hasan A.M."/>
            <person name="Jahan S."/>
            <person name="Shafiuddin M."/>
            <person name="Mahmood N."/>
            <person name="Shommy N.S."/>
        </authorList>
    </citation>
    <scope>NUCLEOTIDE SEQUENCE [LARGE SCALE GENOMIC DNA]</scope>
    <source>
        <strain evidence="3">cv. O-4</strain>
    </source>
</reference>
<dbReference type="EMBL" id="AWUE01013122">
    <property type="protein sequence ID" value="OMP07645.1"/>
    <property type="molecule type" value="Genomic_DNA"/>
</dbReference>
<name>A0A1R3KKN4_9ROSI</name>
<organism evidence="2 3">
    <name type="scientific">Corchorus olitorius</name>
    <dbReference type="NCBI Taxonomy" id="93759"/>
    <lineage>
        <taxon>Eukaryota</taxon>
        <taxon>Viridiplantae</taxon>
        <taxon>Streptophyta</taxon>
        <taxon>Embryophyta</taxon>
        <taxon>Tracheophyta</taxon>
        <taxon>Spermatophyta</taxon>
        <taxon>Magnoliopsida</taxon>
        <taxon>eudicotyledons</taxon>
        <taxon>Gunneridae</taxon>
        <taxon>Pentapetalae</taxon>
        <taxon>rosids</taxon>
        <taxon>malvids</taxon>
        <taxon>Malvales</taxon>
        <taxon>Malvaceae</taxon>
        <taxon>Grewioideae</taxon>
        <taxon>Apeibeae</taxon>
        <taxon>Corchorus</taxon>
    </lineage>
</organism>
<keyword evidence="3" id="KW-1185">Reference proteome</keyword>
<comment type="caution">
    <text evidence="2">The sequence shown here is derived from an EMBL/GenBank/DDBJ whole genome shotgun (WGS) entry which is preliminary data.</text>
</comment>
<accession>A0A1R3KKN4</accession>
<evidence type="ECO:0000313" key="2">
    <source>
        <dbReference type="EMBL" id="OMP07645.1"/>
    </source>
</evidence>
<feature type="compositionally biased region" description="Polar residues" evidence="1">
    <location>
        <begin position="1"/>
        <end position="32"/>
    </location>
</feature>
<protein>
    <submittedName>
        <fullName evidence="2">Uncharacterized protein</fullName>
    </submittedName>
</protein>
<dbReference type="AlphaFoldDB" id="A0A1R3KKN4"/>
<sequence length="63" mass="6786">MAESSSTQLEMAESSSTQLEMASLSSAPSRSNNETEDNTPWPESQYGFGSVLGLWMVVGLQTL</sequence>
<proteinExistence type="predicted"/>
<feature type="region of interest" description="Disordered" evidence="1">
    <location>
        <begin position="1"/>
        <end position="44"/>
    </location>
</feature>
<dbReference type="Proteomes" id="UP000187203">
    <property type="component" value="Unassembled WGS sequence"/>
</dbReference>
<evidence type="ECO:0000313" key="3">
    <source>
        <dbReference type="Proteomes" id="UP000187203"/>
    </source>
</evidence>
<evidence type="ECO:0000256" key="1">
    <source>
        <dbReference type="SAM" id="MobiDB-lite"/>
    </source>
</evidence>